<dbReference type="EMBL" id="CP098023">
    <property type="protein sequence ID" value="WKD48756.1"/>
    <property type="molecule type" value="Genomic_DNA"/>
</dbReference>
<accession>A0ABY9EDD8</accession>
<sequence>MILLTSTSAISTIVPAIGLTGIEDLSRYDFIVKVFNMLPKDSFMKFTFLIAFGFVAQSAWALSLTCPEGLPKRVSSESVSIDWRNEGNSIIFANVFVLKEYEGNELYDVSLELGEYEFDAEGRDVEAPLLSTSLRFREVKNKQMVQIIFSREAPKVSLLIQYGELCGYTMNYEITQNLSNK</sequence>
<protein>
    <recommendedName>
        <fullName evidence="3">DUF5625 domain-containing protein</fullName>
    </recommendedName>
</protein>
<reference evidence="1 2" key="1">
    <citation type="submission" date="2022-05" db="EMBL/GenBank/DDBJ databases">
        <title>Microbulbifer sp. nov., isolated from sponge.</title>
        <authorList>
            <person name="Gao L."/>
        </authorList>
    </citation>
    <scope>NUCLEOTIDE SEQUENCE [LARGE SCALE GENOMIC DNA]</scope>
    <source>
        <strain evidence="1 2">MI-G</strain>
    </source>
</reference>
<evidence type="ECO:0008006" key="3">
    <source>
        <dbReference type="Google" id="ProtNLM"/>
    </source>
</evidence>
<keyword evidence="2" id="KW-1185">Reference proteome</keyword>
<name>A0ABY9EDD8_9GAMM</name>
<proteinExistence type="predicted"/>
<evidence type="ECO:0000313" key="2">
    <source>
        <dbReference type="Proteomes" id="UP001321520"/>
    </source>
</evidence>
<gene>
    <name evidence="1" type="ORF">M8T91_12650</name>
</gene>
<organism evidence="1 2">
    <name type="scientific">Microbulbifer spongiae</name>
    <dbReference type="NCBI Taxonomy" id="2944933"/>
    <lineage>
        <taxon>Bacteria</taxon>
        <taxon>Pseudomonadati</taxon>
        <taxon>Pseudomonadota</taxon>
        <taxon>Gammaproteobacteria</taxon>
        <taxon>Cellvibrionales</taxon>
        <taxon>Microbulbiferaceae</taxon>
        <taxon>Microbulbifer</taxon>
    </lineage>
</organism>
<dbReference type="RefSeq" id="WP_301414529.1">
    <property type="nucleotide sequence ID" value="NZ_CP098023.1"/>
</dbReference>
<evidence type="ECO:0000313" key="1">
    <source>
        <dbReference type="EMBL" id="WKD48756.1"/>
    </source>
</evidence>
<dbReference type="Proteomes" id="UP001321520">
    <property type="component" value="Chromosome"/>
</dbReference>